<name>A0A1N6HKL7_9BURK</name>
<protein>
    <submittedName>
        <fullName evidence="1">Uncharacterized protein</fullName>
    </submittedName>
</protein>
<evidence type="ECO:0000313" key="1">
    <source>
        <dbReference type="EMBL" id="SIO20394.1"/>
    </source>
</evidence>
<dbReference type="Proteomes" id="UP000185151">
    <property type="component" value="Unassembled WGS sequence"/>
</dbReference>
<reference evidence="1 2" key="1">
    <citation type="submission" date="2016-11" db="EMBL/GenBank/DDBJ databases">
        <authorList>
            <person name="Jaros S."/>
            <person name="Januszkiewicz K."/>
            <person name="Wedrychowicz H."/>
        </authorList>
    </citation>
    <scope>NUCLEOTIDE SEQUENCE [LARGE SCALE GENOMIC DNA]</scope>
    <source>
        <strain evidence="1 2">GAS95</strain>
    </source>
</reference>
<proteinExistence type="predicted"/>
<gene>
    <name evidence="1" type="ORF">SAMN05444165_1437</name>
</gene>
<evidence type="ECO:0000313" key="2">
    <source>
        <dbReference type="Proteomes" id="UP000185151"/>
    </source>
</evidence>
<dbReference type="AlphaFoldDB" id="A0A1N6HKL7"/>
<dbReference type="RefSeq" id="WP_216352697.1">
    <property type="nucleotide sequence ID" value="NZ_FSRU01000001.1"/>
</dbReference>
<sequence>MPKINVAEVPERQGTGYPPPFDARKALGQNLPKAQLTPQEVKKAMLVMGPNWSGNIQ</sequence>
<dbReference type="EMBL" id="FSRU01000001">
    <property type="protein sequence ID" value="SIO20394.1"/>
    <property type="molecule type" value="Genomic_DNA"/>
</dbReference>
<keyword evidence="2" id="KW-1185">Reference proteome</keyword>
<organism evidence="1 2">
    <name type="scientific">Paraburkholderia phenazinium</name>
    <dbReference type="NCBI Taxonomy" id="60549"/>
    <lineage>
        <taxon>Bacteria</taxon>
        <taxon>Pseudomonadati</taxon>
        <taxon>Pseudomonadota</taxon>
        <taxon>Betaproteobacteria</taxon>
        <taxon>Burkholderiales</taxon>
        <taxon>Burkholderiaceae</taxon>
        <taxon>Paraburkholderia</taxon>
    </lineage>
</organism>
<accession>A0A1N6HKL7</accession>